<dbReference type="CDD" id="cd18796">
    <property type="entry name" value="SF2_C_LHR"/>
    <property type="match status" value="1"/>
</dbReference>
<sequence length="874" mass="98201">MPGQRYLRLKCSCGALKLEPLNQTPGYKIIAAWLAAKDFRPFPFQEQTWQHILEGRSGLVNAPTGMGKTYSVFLGALIQFINAHPTNYQRKEKNGLQLIWITPLRALAKDIGRAMEEVIAELGMQWKVGIRNGDTSTSDRQKQKRQVPEVLIITPESLQLMLASKGYAEIFKTLRILAVDEWHELIGSKRGVQVELAISRILSLAPSIDNPGAKQPPEPDEKTVLHEVSHAFPQGKRSLSIWGISATIGNLDEAMEVLLRPLQGTPTAIVRAQANKQLEIASIIPDEMEKYPWAGHLGIKLAREVLPIIYSSRTTLIFINTRAMSEIWYQTLLNIAPDLAGAIALHHGSIEHELRNWVEEALHEGKLKAVVATASLDLGVDFRPVETVIQVGSPKGVARFLQRAGRSGHSPDAVSRIYFLPTHSLELVEAAALKAAAAESAIESRDPLVLCYDVLVQYLCTLAVSDGFLPDVIFKEIKTTYCFSEITREEFDELLLFITSGGNALNQYDEYHKVVVENGIYKITSRRVAMRHRMHIGTIVSDAMLRVKMLNGSFVGTIEEYFVSKLEPGDVFTFAGRQLELVHIKDMTVMVRKSNAKKGIVASFLGGRLPLSARLGALLRAKLDEAAEQVSEGILSEDRELQALFPLFELQHRLSHVPRSNELLIEQIETRDGFHLFVYPFEGRMVHEAMAAVLAYRISRTTPITFSIAMNDYGFELLSDQPIPVDDSNVQELFSLDNLMTDIQASVNATEMAKRKFRDIAVIGGLIFQGMPGEKKKARHLQASAGLLFNVFNEYEPSNVLLRQAYQEVFDQQMEEVRLRNMLERIQRSKIVLTFPDRLTPLCFPIKVDSMRENVSSEKLEDRVKKMQQQLEKL</sequence>
<keyword evidence="3" id="KW-0378">Hydrolase</keyword>
<dbReference type="Pfam" id="PF19306">
    <property type="entry name" value="WHD_Lhr"/>
    <property type="match status" value="1"/>
</dbReference>
<dbReference type="SUPFAM" id="SSF52540">
    <property type="entry name" value="P-loop containing nucleoside triphosphate hydrolases"/>
    <property type="match status" value="1"/>
</dbReference>
<dbReference type="InterPro" id="IPR017170">
    <property type="entry name" value="Lhr-like"/>
</dbReference>
<dbReference type="InterPro" id="IPR052511">
    <property type="entry name" value="ATP-dep_Helicase"/>
</dbReference>
<dbReference type="SMART" id="SM00487">
    <property type="entry name" value="DEXDc"/>
    <property type="match status" value="1"/>
</dbReference>
<dbReference type="PROSITE" id="PS51194">
    <property type="entry name" value="HELICASE_CTER"/>
    <property type="match status" value="1"/>
</dbReference>
<dbReference type="PROSITE" id="PS51192">
    <property type="entry name" value="HELICASE_ATP_BIND_1"/>
    <property type="match status" value="1"/>
</dbReference>
<dbReference type="GO" id="GO:0016887">
    <property type="term" value="F:ATP hydrolysis activity"/>
    <property type="evidence" value="ECO:0007669"/>
    <property type="project" value="TreeGrafter"/>
</dbReference>
<dbReference type="InterPro" id="IPR013701">
    <property type="entry name" value="Lhr-like_DEAD/DEAH_assoc"/>
</dbReference>
<dbReference type="InterPro" id="IPR011545">
    <property type="entry name" value="DEAD/DEAH_box_helicase_dom"/>
</dbReference>
<accession>A0A1M5FTM8</accession>
<evidence type="ECO:0000256" key="1">
    <source>
        <dbReference type="ARBA" id="ARBA00022741"/>
    </source>
</evidence>
<keyword evidence="1" id="KW-0547">Nucleotide-binding</keyword>
<dbReference type="InterPro" id="IPR001650">
    <property type="entry name" value="Helicase_C-like"/>
</dbReference>
<dbReference type="NCBIfam" id="TIGR04121">
    <property type="entry name" value="DEXH_lig_assoc"/>
    <property type="match status" value="1"/>
</dbReference>
<dbReference type="AlphaFoldDB" id="A0A1M5FTM8"/>
<evidence type="ECO:0000256" key="2">
    <source>
        <dbReference type="ARBA" id="ARBA00022763"/>
    </source>
</evidence>
<dbReference type="Gene3D" id="3.40.50.300">
    <property type="entry name" value="P-loop containing nucleotide triphosphate hydrolases"/>
    <property type="match status" value="2"/>
</dbReference>
<evidence type="ECO:0000256" key="9">
    <source>
        <dbReference type="ARBA" id="ARBA00093467"/>
    </source>
</evidence>
<dbReference type="SMART" id="SM00490">
    <property type="entry name" value="HELICc"/>
    <property type="match status" value="1"/>
</dbReference>
<dbReference type="GO" id="GO:0005524">
    <property type="term" value="F:ATP binding"/>
    <property type="evidence" value="ECO:0007669"/>
    <property type="project" value="UniProtKB-KW"/>
</dbReference>
<dbReference type="Pfam" id="PF00271">
    <property type="entry name" value="Helicase_C"/>
    <property type="match status" value="1"/>
</dbReference>
<dbReference type="EMBL" id="FQUO01000014">
    <property type="protein sequence ID" value="SHF94531.1"/>
    <property type="molecule type" value="Genomic_DNA"/>
</dbReference>
<dbReference type="Pfam" id="PF00270">
    <property type="entry name" value="DEAD"/>
    <property type="match status" value="1"/>
</dbReference>
<dbReference type="GO" id="GO:0004386">
    <property type="term" value="F:helicase activity"/>
    <property type="evidence" value="ECO:0007669"/>
    <property type="project" value="UniProtKB-KW"/>
</dbReference>
<keyword evidence="7" id="KW-0234">DNA repair</keyword>
<feature type="domain" description="Helicase ATP-binding" evidence="10">
    <location>
        <begin position="49"/>
        <end position="266"/>
    </location>
</feature>
<dbReference type="PANTHER" id="PTHR47962:SF3">
    <property type="entry name" value="LARGE ATP-DEPENDENT HELICASE-RELATED PROTEIN"/>
    <property type="match status" value="1"/>
</dbReference>
<keyword evidence="4 12" id="KW-0347">Helicase</keyword>
<keyword evidence="13" id="KW-1185">Reference proteome</keyword>
<dbReference type="STRING" id="1302690.BUE76_18510"/>
<evidence type="ECO:0000256" key="7">
    <source>
        <dbReference type="ARBA" id="ARBA00023204"/>
    </source>
</evidence>
<evidence type="ECO:0000259" key="10">
    <source>
        <dbReference type="PROSITE" id="PS51192"/>
    </source>
</evidence>
<evidence type="ECO:0000256" key="8">
    <source>
        <dbReference type="ARBA" id="ARBA00023235"/>
    </source>
</evidence>
<reference evidence="12 13" key="1">
    <citation type="submission" date="2016-11" db="EMBL/GenBank/DDBJ databases">
        <authorList>
            <person name="Jaros S."/>
            <person name="Januszkiewicz K."/>
            <person name="Wedrychowicz H."/>
        </authorList>
    </citation>
    <scope>NUCLEOTIDE SEQUENCE [LARGE SCALE GENOMIC DNA]</scope>
    <source>
        <strain evidence="12 13">DSM 26897</strain>
    </source>
</reference>
<evidence type="ECO:0000313" key="12">
    <source>
        <dbReference type="EMBL" id="SHF94531.1"/>
    </source>
</evidence>
<dbReference type="Pfam" id="PF08494">
    <property type="entry name" value="DEAD_assoc"/>
    <property type="match status" value="1"/>
</dbReference>
<evidence type="ECO:0000256" key="5">
    <source>
        <dbReference type="ARBA" id="ARBA00022840"/>
    </source>
</evidence>
<keyword evidence="8" id="KW-0413">Isomerase</keyword>
<evidence type="ECO:0000313" key="13">
    <source>
        <dbReference type="Proteomes" id="UP000184368"/>
    </source>
</evidence>
<keyword evidence="5" id="KW-0067">ATP-binding</keyword>
<name>A0A1M5FTM8_9BACT</name>
<dbReference type="OrthoDB" id="9815222at2"/>
<evidence type="ECO:0000256" key="6">
    <source>
        <dbReference type="ARBA" id="ARBA00023125"/>
    </source>
</evidence>
<dbReference type="InterPro" id="IPR026362">
    <property type="entry name" value="DEXH_lig_assoc"/>
</dbReference>
<proteinExistence type="inferred from homology"/>
<dbReference type="InterPro" id="IPR045628">
    <property type="entry name" value="Lhr_WH_dom"/>
</dbReference>
<dbReference type="PIRSF" id="PIRSF037307">
    <property type="entry name" value="Lhr-like_helic_prd"/>
    <property type="match status" value="1"/>
</dbReference>
<evidence type="ECO:0000259" key="11">
    <source>
        <dbReference type="PROSITE" id="PS51194"/>
    </source>
</evidence>
<dbReference type="GO" id="GO:0003677">
    <property type="term" value="F:DNA binding"/>
    <property type="evidence" value="ECO:0007669"/>
    <property type="project" value="UniProtKB-KW"/>
</dbReference>
<evidence type="ECO:0000256" key="3">
    <source>
        <dbReference type="ARBA" id="ARBA00022801"/>
    </source>
</evidence>
<dbReference type="InterPro" id="IPR014001">
    <property type="entry name" value="Helicase_ATP-bd"/>
</dbReference>
<comment type="similarity">
    <text evidence="9">Belongs to the Lhr helicase family. Lhr-Core subfamily.</text>
</comment>
<dbReference type="GO" id="GO:0006281">
    <property type="term" value="P:DNA repair"/>
    <property type="evidence" value="ECO:0007669"/>
    <property type="project" value="UniProtKB-KW"/>
</dbReference>
<organism evidence="12 13">
    <name type="scientific">Cnuella takakiae</name>
    <dbReference type="NCBI Taxonomy" id="1302690"/>
    <lineage>
        <taxon>Bacteria</taxon>
        <taxon>Pseudomonadati</taxon>
        <taxon>Bacteroidota</taxon>
        <taxon>Chitinophagia</taxon>
        <taxon>Chitinophagales</taxon>
        <taxon>Chitinophagaceae</taxon>
        <taxon>Cnuella</taxon>
    </lineage>
</organism>
<dbReference type="InterPro" id="IPR027417">
    <property type="entry name" value="P-loop_NTPase"/>
</dbReference>
<evidence type="ECO:0000256" key="4">
    <source>
        <dbReference type="ARBA" id="ARBA00022806"/>
    </source>
</evidence>
<dbReference type="Proteomes" id="UP000184368">
    <property type="component" value="Unassembled WGS sequence"/>
</dbReference>
<protein>
    <submittedName>
        <fullName evidence="12">ATP-dependent helicase Lhr and Lhr-like helicase</fullName>
    </submittedName>
</protein>
<dbReference type="PANTHER" id="PTHR47962">
    <property type="entry name" value="ATP-DEPENDENT HELICASE LHR-RELATED-RELATED"/>
    <property type="match status" value="1"/>
</dbReference>
<keyword evidence="2" id="KW-0227">DNA damage</keyword>
<keyword evidence="6" id="KW-0238">DNA-binding</keyword>
<feature type="domain" description="Helicase C-terminal" evidence="11">
    <location>
        <begin position="304"/>
        <end position="448"/>
    </location>
</feature>
<gene>
    <name evidence="12" type="ORF">SAMN05444008_114143</name>
</gene>